<proteinExistence type="predicted"/>
<evidence type="ECO:0000256" key="1">
    <source>
        <dbReference type="SAM" id="MobiDB-lite"/>
    </source>
</evidence>
<name>A0A2H0UC92_9BACT</name>
<dbReference type="EMBL" id="PFBK01000003">
    <property type="protein sequence ID" value="PIR84012.1"/>
    <property type="molecule type" value="Genomic_DNA"/>
</dbReference>
<accession>A0A2H0UC92</accession>
<reference evidence="3" key="1">
    <citation type="submission" date="2017-09" db="EMBL/GenBank/DDBJ databases">
        <title>Depth-based differentiation of microbial function through sediment-hosted aquifers and enrichment of novel symbionts in the deep terrestrial subsurface.</title>
        <authorList>
            <person name="Probst A.J."/>
            <person name="Ladd B."/>
            <person name="Jarett J.K."/>
            <person name="Geller-Mcgrath D.E."/>
            <person name="Sieber C.M.K."/>
            <person name="Emerson J.B."/>
            <person name="Anantharaman K."/>
            <person name="Thomas B.C."/>
            <person name="Malmstrom R."/>
            <person name="Stieglmeier M."/>
            <person name="Klingl A."/>
            <person name="Woyke T."/>
            <person name="Ryan C.M."/>
            <person name="Banfield J.F."/>
        </authorList>
    </citation>
    <scope>NUCLEOTIDE SEQUENCE [LARGE SCALE GENOMIC DNA]</scope>
</reference>
<evidence type="ECO:0000313" key="3">
    <source>
        <dbReference type="Proteomes" id="UP000231192"/>
    </source>
</evidence>
<dbReference type="PANTHER" id="PTHR43393">
    <property type="entry name" value="CYTOKININ RIBOSIDE 5'-MONOPHOSPHATE PHOSPHORIBOHYDROLASE"/>
    <property type="match status" value="1"/>
</dbReference>
<dbReference type="Gene3D" id="3.40.50.450">
    <property type="match status" value="1"/>
</dbReference>
<dbReference type="InterPro" id="IPR052341">
    <property type="entry name" value="LOG_family_nucleotidases"/>
</dbReference>
<dbReference type="Pfam" id="PF03641">
    <property type="entry name" value="Lysine_decarbox"/>
    <property type="match status" value="1"/>
</dbReference>
<dbReference type="AlphaFoldDB" id="A0A2H0UC92"/>
<feature type="region of interest" description="Disordered" evidence="1">
    <location>
        <begin position="1"/>
        <end position="22"/>
    </location>
</feature>
<dbReference type="PANTHER" id="PTHR43393:SF3">
    <property type="entry name" value="LYSINE DECARBOXYLASE-LIKE PROTEIN"/>
    <property type="match status" value="1"/>
</dbReference>
<dbReference type="GO" id="GO:0005829">
    <property type="term" value="C:cytosol"/>
    <property type="evidence" value="ECO:0007669"/>
    <property type="project" value="TreeGrafter"/>
</dbReference>
<dbReference type="SUPFAM" id="SSF102405">
    <property type="entry name" value="MCP/YpsA-like"/>
    <property type="match status" value="1"/>
</dbReference>
<sequence>MPRNKNGGKVIPSRRRSTGRRRKVDATTLLNSLTPTEHALFTLLEGIGRLEQALELPHYFRVVVFGSARVEEGSPEYEDARRLAFELTQRGVNNIVTGGGPGTMEAANRGALECQDRRVYSFGVCIEQLNRNELPNRFLRRAYNHRHFCTRLHQFARLGAAGAFVVMPGGIGTLLEFSMIWQLLQVGHLKGTPLIVIGEMWRELVEWATRNMPPKGYADLEDMGHVHLVQTVEEALPILTAAYENFKIKKARAAG</sequence>
<protein>
    <submittedName>
        <fullName evidence="2">Lysine decarboxylase</fullName>
    </submittedName>
</protein>
<feature type="compositionally biased region" description="Basic residues" evidence="1">
    <location>
        <begin position="12"/>
        <end position="22"/>
    </location>
</feature>
<gene>
    <name evidence="2" type="ORF">COU18_01225</name>
</gene>
<dbReference type="Proteomes" id="UP000231192">
    <property type="component" value="Unassembled WGS sequence"/>
</dbReference>
<comment type="caution">
    <text evidence="2">The sequence shown here is derived from an EMBL/GenBank/DDBJ whole genome shotgun (WGS) entry which is preliminary data.</text>
</comment>
<dbReference type="InterPro" id="IPR031100">
    <property type="entry name" value="LOG_fam"/>
</dbReference>
<organism evidence="2 3">
    <name type="scientific">Candidatus Kaiserbacteria bacterium CG10_big_fil_rev_8_21_14_0_10_51_14</name>
    <dbReference type="NCBI Taxonomy" id="1974610"/>
    <lineage>
        <taxon>Bacteria</taxon>
        <taxon>Candidatus Kaiseribacteriota</taxon>
    </lineage>
</organism>
<evidence type="ECO:0000313" key="2">
    <source>
        <dbReference type="EMBL" id="PIR84012.1"/>
    </source>
</evidence>